<proteinExistence type="inferred from homology"/>
<evidence type="ECO:0000313" key="3">
    <source>
        <dbReference type="EMBL" id="SFI86477.1"/>
    </source>
</evidence>
<feature type="domain" description="Core" evidence="2">
    <location>
        <begin position="2"/>
        <end position="103"/>
    </location>
</feature>
<dbReference type="InterPro" id="IPR000361">
    <property type="entry name" value="ATAP_core_dom"/>
</dbReference>
<evidence type="ECO:0000259" key="2">
    <source>
        <dbReference type="Pfam" id="PF01521"/>
    </source>
</evidence>
<dbReference type="Pfam" id="PF01521">
    <property type="entry name" value="Fe-S_biosyn"/>
    <property type="match status" value="1"/>
</dbReference>
<dbReference type="RefSeq" id="WP_093228093.1">
    <property type="nucleotide sequence ID" value="NZ_FORR01000002.1"/>
</dbReference>
<gene>
    <name evidence="3" type="ORF">SAMN05421852_102271</name>
</gene>
<accession>A0A1I3LP39</accession>
<dbReference type="InterPro" id="IPR035903">
    <property type="entry name" value="HesB-like_dom_sf"/>
</dbReference>
<dbReference type="InterPro" id="IPR050322">
    <property type="entry name" value="Fe-S_cluster_asmbl/transfer"/>
</dbReference>
<dbReference type="InterPro" id="IPR017870">
    <property type="entry name" value="FeS_cluster_insertion_CS"/>
</dbReference>
<reference evidence="3 4" key="1">
    <citation type="submission" date="2016-10" db="EMBL/GenBank/DDBJ databases">
        <authorList>
            <person name="de Groot N.N."/>
        </authorList>
    </citation>
    <scope>NUCLEOTIDE SEQUENCE [LARGE SCALE GENOMIC DNA]</scope>
    <source>
        <strain evidence="3 4">DSM 44778</strain>
    </source>
</reference>
<dbReference type="NCBIfam" id="TIGR00049">
    <property type="entry name" value="iron-sulfur cluster assembly accessory protein"/>
    <property type="match status" value="1"/>
</dbReference>
<dbReference type="GO" id="GO:0016226">
    <property type="term" value="P:iron-sulfur cluster assembly"/>
    <property type="evidence" value="ECO:0007669"/>
    <property type="project" value="InterPro"/>
</dbReference>
<comment type="similarity">
    <text evidence="1">Belongs to the HesB/IscA family.</text>
</comment>
<dbReference type="EMBL" id="FORR01000002">
    <property type="protein sequence ID" value="SFI86477.1"/>
    <property type="molecule type" value="Genomic_DNA"/>
</dbReference>
<keyword evidence="4" id="KW-1185">Reference proteome</keyword>
<dbReference type="AlphaFoldDB" id="A0A1I3LP39"/>
<dbReference type="SUPFAM" id="SSF89360">
    <property type="entry name" value="HesB-like domain"/>
    <property type="match status" value="1"/>
</dbReference>
<organism evidence="3 4">
    <name type="scientific">Thermoflavimicrobium dichotomicum</name>
    <dbReference type="NCBI Taxonomy" id="46223"/>
    <lineage>
        <taxon>Bacteria</taxon>
        <taxon>Bacillati</taxon>
        <taxon>Bacillota</taxon>
        <taxon>Bacilli</taxon>
        <taxon>Bacillales</taxon>
        <taxon>Thermoactinomycetaceae</taxon>
        <taxon>Thermoflavimicrobium</taxon>
    </lineage>
</organism>
<dbReference type="InterPro" id="IPR016092">
    <property type="entry name" value="ATAP"/>
</dbReference>
<dbReference type="STRING" id="46223.SAMN05421852_102271"/>
<dbReference type="PANTHER" id="PTHR10072">
    <property type="entry name" value="IRON-SULFUR CLUSTER ASSEMBLY PROTEIN"/>
    <property type="match status" value="1"/>
</dbReference>
<dbReference type="PANTHER" id="PTHR10072:SF41">
    <property type="entry name" value="IRON-SULFUR CLUSTER ASSEMBLY 1 HOMOLOG, MITOCHONDRIAL"/>
    <property type="match status" value="1"/>
</dbReference>
<dbReference type="Gene3D" id="2.60.300.12">
    <property type="entry name" value="HesB-like domain"/>
    <property type="match status" value="1"/>
</dbReference>
<evidence type="ECO:0000313" key="4">
    <source>
        <dbReference type="Proteomes" id="UP000199545"/>
    </source>
</evidence>
<dbReference type="PROSITE" id="PS01152">
    <property type="entry name" value="HESB"/>
    <property type="match status" value="1"/>
</dbReference>
<dbReference type="GO" id="GO:0051537">
    <property type="term" value="F:2 iron, 2 sulfur cluster binding"/>
    <property type="evidence" value="ECO:0007669"/>
    <property type="project" value="TreeGrafter"/>
</dbReference>
<dbReference type="GO" id="GO:0005737">
    <property type="term" value="C:cytoplasm"/>
    <property type="evidence" value="ECO:0007669"/>
    <property type="project" value="TreeGrafter"/>
</dbReference>
<dbReference type="OrthoDB" id="9801228at2"/>
<sequence>MITLTEQAALKVKEMLQDTDDPEQQYLRIGVQLGGCSGLSYSMGFDPDKKDTDLELQQHGVKILVDKESLPHLKGTVIDYKEALMGGGFSIDNPNAIAACGCGASFRTATEAGKPEDC</sequence>
<dbReference type="Proteomes" id="UP000199545">
    <property type="component" value="Unassembled WGS sequence"/>
</dbReference>
<protein>
    <submittedName>
        <fullName evidence="3">Iron-sulfur cluster assembly protein</fullName>
    </submittedName>
</protein>
<evidence type="ECO:0000256" key="1">
    <source>
        <dbReference type="ARBA" id="ARBA00006718"/>
    </source>
</evidence>
<name>A0A1I3LP39_9BACL</name>